<dbReference type="InterPro" id="IPR000914">
    <property type="entry name" value="SBP_5_dom"/>
</dbReference>
<evidence type="ECO:0000256" key="2">
    <source>
        <dbReference type="ARBA" id="ARBA00022448"/>
    </source>
</evidence>
<dbReference type="PANTHER" id="PTHR30290">
    <property type="entry name" value="PERIPLASMIC BINDING COMPONENT OF ABC TRANSPORTER"/>
    <property type="match status" value="1"/>
</dbReference>
<organism evidence="5 6">
    <name type="scientific">Mastigocoleus testarum BC008</name>
    <dbReference type="NCBI Taxonomy" id="371196"/>
    <lineage>
        <taxon>Bacteria</taxon>
        <taxon>Bacillati</taxon>
        <taxon>Cyanobacteriota</taxon>
        <taxon>Cyanophyceae</taxon>
        <taxon>Nostocales</taxon>
        <taxon>Hapalosiphonaceae</taxon>
        <taxon>Mastigocoleus</taxon>
    </lineage>
</organism>
<accession>A0A0V8A0A9</accession>
<keyword evidence="3" id="KW-0732">Signal</keyword>
<dbReference type="GO" id="GO:0042597">
    <property type="term" value="C:periplasmic space"/>
    <property type="evidence" value="ECO:0007669"/>
    <property type="project" value="UniProtKB-ARBA"/>
</dbReference>
<keyword evidence="2" id="KW-0813">Transport</keyword>
<feature type="domain" description="Solute-binding protein family 5" evidence="4">
    <location>
        <begin position="83"/>
        <end position="493"/>
    </location>
</feature>
<evidence type="ECO:0000256" key="3">
    <source>
        <dbReference type="ARBA" id="ARBA00022729"/>
    </source>
</evidence>
<dbReference type="PROSITE" id="PS51257">
    <property type="entry name" value="PROKAR_LIPOPROTEIN"/>
    <property type="match status" value="1"/>
</dbReference>
<dbReference type="Gene3D" id="3.40.190.10">
    <property type="entry name" value="Periplasmic binding protein-like II"/>
    <property type="match status" value="1"/>
</dbReference>
<dbReference type="EMBL" id="LMTZ01000003">
    <property type="protein sequence ID" value="KST70151.1"/>
    <property type="molecule type" value="Genomic_DNA"/>
</dbReference>
<dbReference type="Pfam" id="PF00496">
    <property type="entry name" value="SBP_bac_5"/>
    <property type="match status" value="1"/>
</dbReference>
<dbReference type="AlphaFoldDB" id="A0A0V8A0A9"/>
<dbReference type="GO" id="GO:0043190">
    <property type="term" value="C:ATP-binding cassette (ABC) transporter complex"/>
    <property type="evidence" value="ECO:0007669"/>
    <property type="project" value="InterPro"/>
</dbReference>
<gene>
    <name evidence="5" type="ORF">BC008_06780</name>
</gene>
<dbReference type="GO" id="GO:1904680">
    <property type="term" value="F:peptide transmembrane transporter activity"/>
    <property type="evidence" value="ECO:0007669"/>
    <property type="project" value="TreeGrafter"/>
</dbReference>
<dbReference type="Gene3D" id="3.10.105.10">
    <property type="entry name" value="Dipeptide-binding Protein, Domain 3"/>
    <property type="match status" value="1"/>
</dbReference>
<sequence length="596" mass="67449">MTRVNIFRRLRLPAILAVVAALIITACNPANFRSQAVQVPTLIGTLLGGPSTFNYALNESLYTTYVLGLVYDSLITENPLTKKLEPALAKSWKISGDGLRIEIALKEGLKWSDGKPMTADDIVFSYNGIYLNPEIPAPSKDSLKINERGDTPKVRKIDNLTVEFSIPEPFAPFLRWVGGIPILPKHVLEESIRTKGPNGNPQFLRMWGLGTNPKDIIGNGPYVIDSYVPSQRVILKRNPNYWRKDDLGNPQPHIERIVYQIIESTDNMLISFRSGQLDSLEVPPEGFSLLKREEKKGKFTIYNGGPDTSTSFIAFNLNKAKNSKGQAFVDPIKSRWFNKKEFRQAIAYAIDRETMRINSFRGLGELQNSFVYVESPFFLPPEKGLKVYDYNPEKAKKLLLQAGFKYNTQNQLIDNDGNRVKFILLTNSERKVRQDMASQIMKDLGKIGIKVDLQILSFNAYLNKLKVTNDWDCYLGGFGGGGVEPHGASNIWKVKGASHAFNLGPQPGGQKMTGWEVSDWEKEIDSLYIKGAQELDENKRKEYYYEYQRIASEQLPFIHLVTRLDLQAVRDRLQGIKYTALGGAFWNLYELEITEN</sequence>
<dbReference type="FunFam" id="3.90.76.10:FF:000004">
    <property type="entry name" value="Peptide ABC transporter substrate-binding protein"/>
    <property type="match status" value="1"/>
</dbReference>
<dbReference type="InterPro" id="IPR039424">
    <property type="entry name" value="SBP_5"/>
</dbReference>
<evidence type="ECO:0000259" key="4">
    <source>
        <dbReference type="Pfam" id="PF00496"/>
    </source>
</evidence>
<protein>
    <submittedName>
        <fullName evidence="5">Peptide ABC transporter substrate-binding protein</fullName>
    </submittedName>
</protein>
<comment type="similarity">
    <text evidence="1">Belongs to the bacterial solute-binding protein 5 family.</text>
</comment>
<keyword evidence="6" id="KW-1185">Reference proteome</keyword>
<dbReference type="GO" id="GO:0015833">
    <property type="term" value="P:peptide transport"/>
    <property type="evidence" value="ECO:0007669"/>
    <property type="project" value="TreeGrafter"/>
</dbReference>
<evidence type="ECO:0000256" key="1">
    <source>
        <dbReference type="ARBA" id="ARBA00005695"/>
    </source>
</evidence>
<dbReference type="Gene3D" id="3.90.76.10">
    <property type="entry name" value="Dipeptide-binding Protein, Domain 1"/>
    <property type="match status" value="1"/>
</dbReference>
<dbReference type="InterPro" id="IPR030678">
    <property type="entry name" value="Peptide/Ni-bd"/>
</dbReference>
<dbReference type="PIRSF" id="PIRSF002741">
    <property type="entry name" value="MppA"/>
    <property type="match status" value="1"/>
</dbReference>
<reference evidence="5 6" key="1">
    <citation type="journal article" date="2015" name="Genome Announc.">
        <title>Draft Genome of the Euendolithic (true boring) Cyanobacterium Mastigocoleus testarum strain BC008.</title>
        <authorList>
            <person name="Guida B.S."/>
            <person name="Garcia-Pichel F."/>
        </authorList>
    </citation>
    <scope>NUCLEOTIDE SEQUENCE [LARGE SCALE GENOMIC DNA]</scope>
    <source>
        <strain evidence="5 6">BC008</strain>
    </source>
</reference>
<proteinExistence type="inferred from homology"/>
<dbReference type="CDD" id="cd08500">
    <property type="entry name" value="PBP2_NikA_DppA_OppA_like_4"/>
    <property type="match status" value="1"/>
</dbReference>
<dbReference type="OrthoDB" id="9796817at2"/>
<dbReference type="SUPFAM" id="SSF53850">
    <property type="entry name" value="Periplasmic binding protein-like II"/>
    <property type="match status" value="1"/>
</dbReference>
<dbReference type="PANTHER" id="PTHR30290:SF9">
    <property type="entry name" value="OLIGOPEPTIDE-BINDING PROTEIN APPA"/>
    <property type="match status" value="1"/>
</dbReference>
<name>A0A0V8A0A9_9CYAN</name>
<evidence type="ECO:0000313" key="6">
    <source>
        <dbReference type="Proteomes" id="UP000053372"/>
    </source>
</evidence>
<comment type="caution">
    <text evidence="5">The sequence shown here is derived from an EMBL/GenBank/DDBJ whole genome shotgun (WGS) entry which is preliminary data.</text>
</comment>
<evidence type="ECO:0000313" key="5">
    <source>
        <dbReference type="EMBL" id="KST70151.1"/>
    </source>
</evidence>
<dbReference type="Proteomes" id="UP000053372">
    <property type="component" value="Unassembled WGS sequence"/>
</dbReference>